<feature type="binding site" evidence="9">
    <location>
        <begin position="231"/>
        <end position="233"/>
    </location>
    <ligand>
        <name>ATP</name>
        <dbReference type="ChEBI" id="CHEBI:30616"/>
    </ligand>
</feature>
<organism evidence="11 12">
    <name type="scientific">Candidatus Nitrosocaldus cavascurensis</name>
    <dbReference type="NCBI Taxonomy" id="2058097"/>
    <lineage>
        <taxon>Archaea</taxon>
        <taxon>Nitrososphaerota</taxon>
        <taxon>Nitrososphaeria</taxon>
        <taxon>Candidatus Nitrosocaldales</taxon>
        <taxon>Candidatus Nitrosocaldaceae</taxon>
        <taxon>Candidatus Nitrosocaldus</taxon>
    </lineage>
</organism>
<keyword evidence="5 9" id="KW-0547">Nucleotide-binding</keyword>
<dbReference type="InterPro" id="IPR004523">
    <property type="entry name" value="Asp-tRNA_synthase_2"/>
</dbReference>
<evidence type="ECO:0000256" key="6">
    <source>
        <dbReference type="ARBA" id="ARBA00022840"/>
    </source>
</evidence>
<evidence type="ECO:0000256" key="1">
    <source>
        <dbReference type="ARBA" id="ARBA00004496"/>
    </source>
</evidence>
<feature type="domain" description="Aminoacyl-transfer RNA synthetases class-II family profile" evidence="10">
    <location>
        <begin position="155"/>
        <end position="450"/>
    </location>
</feature>
<keyword evidence="7 9" id="KW-0648">Protein biosynthesis</keyword>
<dbReference type="InterPro" id="IPR012340">
    <property type="entry name" value="NA-bd_OB-fold"/>
</dbReference>
<dbReference type="PANTHER" id="PTHR43450:SF1">
    <property type="entry name" value="ASPARTATE--TRNA LIGASE, CYTOPLASMIC"/>
    <property type="match status" value="1"/>
</dbReference>
<dbReference type="GO" id="GO:0005524">
    <property type="term" value="F:ATP binding"/>
    <property type="evidence" value="ECO:0007669"/>
    <property type="project" value="UniProtKB-UniRule"/>
</dbReference>
<evidence type="ECO:0000256" key="2">
    <source>
        <dbReference type="ARBA" id="ARBA00005312"/>
    </source>
</evidence>
<dbReference type="InterPro" id="IPR006195">
    <property type="entry name" value="aa-tRNA-synth_II"/>
</dbReference>
<dbReference type="InterPro" id="IPR002312">
    <property type="entry name" value="Asp/Asn-tRNA-synth_IIb"/>
</dbReference>
<accession>A0A2K5AQN7</accession>
<feature type="binding site" evidence="9">
    <location>
        <position position="376"/>
    </location>
    <ligand>
        <name>Mg(2+)</name>
        <dbReference type="ChEBI" id="CHEBI:18420"/>
        <label>2</label>
    </ligand>
</feature>
<keyword evidence="6 9" id="KW-0067">ATP-binding</keyword>
<feature type="site" description="Important for tRNA non-discrimination" evidence="9">
    <location>
        <position position="104"/>
    </location>
</feature>
<dbReference type="NCBIfam" id="NF003483">
    <property type="entry name" value="PRK05159.1"/>
    <property type="match status" value="1"/>
</dbReference>
<dbReference type="Pfam" id="PF00152">
    <property type="entry name" value="tRNA-synt_2"/>
    <property type="match status" value="1"/>
</dbReference>
<comment type="subcellular location">
    <subcellularLocation>
        <location evidence="1 9">Cytoplasm</location>
    </subcellularLocation>
</comment>
<evidence type="ECO:0000256" key="9">
    <source>
        <dbReference type="HAMAP-Rule" id="MF_02075"/>
    </source>
</evidence>
<dbReference type="GO" id="GO:0005829">
    <property type="term" value="C:cytosol"/>
    <property type="evidence" value="ECO:0007669"/>
    <property type="project" value="TreeGrafter"/>
</dbReference>
<feature type="binding site" evidence="9">
    <location>
        <position position="376"/>
    </location>
    <ligand>
        <name>L-aspartate</name>
        <dbReference type="ChEBI" id="CHEBI:29991"/>
    </ligand>
</feature>
<evidence type="ECO:0000313" key="12">
    <source>
        <dbReference type="Proteomes" id="UP000236248"/>
    </source>
</evidence>
<feature type="binding site" evidence="9">
    <location>
        <position position="231"/>
    </location>
    <ligand>
        <name>L-aspartate</name>
        <dbReference type="ChEBI" id="CHEBI:29991"/>
    </ligand>
</feature>
<keyword evidence="9" id="KW-0479">Metal-binding</keyword>
<feature type="binding site" evidence="9">
    <location>
        <position position="373"/>
    </location>
    <ligand>
        <name>Mg(2+)</name>
        <dbReference type="ChEBI" id="CHEBI:18420"/>
        <label>2</label>
    </ligand>
</feature>
<feature type="binding site" evidence="9">
    <location>
        <position position="188"/>
    </location>
    <ligand>
        <name>L-aspartate</name>
        <dbReference type="ChEBI" id="CHEBI:29991"/>
    </ligand>
</feature>
<keyword evidence="3 9" id="KW-0963">Cytoplasm</keyword>
<dbReference type="PRINTS" id="PR01042">
    <property type="entry name" value="TRNASYNTHASP"/>
</dbReference>
<evidence type="ECO:0000256" key="4">
    <source>
        <dbReference type="ARBA" id="ARBA00022598"/>
    </source>
</evidence>
<dbReference type="Pfam" id="PF01336">
    <property type="entry name" value="tRNA_anti-codon"/>
    <property type="match status" value="1"/>
</dbReference>
<gene>
    <name evidence="9 11" type="primary">aspS</name>
    <name evidence="11" type="ORF">NCAV_0746</name>
</gene>
<feature type="region of interest" description="Aspartate" evidence="9">
    <location>
        <begin position="210"/>
        <end position="213"/>
    </location>
</feature>
<dbReference type="KEGG" id="ncv:NCAV_0746"/>
<dbReference type="PANTHER" id="PTHR43450">
    <property type="entry name" value="ASPARTYL-TRNA SYNTHETASE"/>
    <property type="match status" value="1"/>
</dbReference>
<dbReference type="Gene3D" id="2.40.50.140">
    <property type="entry name" value="Nucleic acid-binding proteins"/>
    <property type="match status" value="1"/>
</dbReference>
<evidence type="ECO:0000256" key="7">
    <source>
        <dbReference type="ARBA" id="ARBA00022917"/>
    </source>
</evidence>
<dbReference type="FunFam" id="3.30.930.10:FF:000038">
    <property type="entry name" value="Aspartate--tRNA ligase"/>
    <property type="match status" value="1"/>
</dbReference>
<feature type="binding site" evidence="9">
    <location>
        <position position="373"/>
    </location>
    <ligand>
        <name>Mg(2+)</name>
        <dbReference type="ChEBI" id="CHEBI:18420"/>
        <label>3</label>
    </ligand>
</feature>
<evidence type="ECO:0000256" key="8">
    <source>
        <dbReference type="ARBA" id="ARBA00023146"/>
    </source>
</evidence>
<evidence type="ECO:0000259" key="10">
    <source>
        <dbReference type="PROSITE" id="PS50862"/>
    </source>
</evidence>
<comment type="function">
    <text evidence="9">Aspartyl-tRNA synthetase with relaxed tRNA specificity since it is able to aspartylate not only its cognate tRNA(Asp) but also tRNA(Asn). Reaction proceeds in two steps: L-aspartate is first activated by ATP to form Asp-AMP and then transferred to the acceptor end of tRNA(Asp/Asn).</text>
</comment>
<name>A0A2K5AQN7_9ARCH</name>
<comment type="similarity">
    <text evidence="2 9">Belongs to the class-II aminoacyl-tRNA synthetase family. Type 2 subfamily.</text>
</comment>
<dbReference type="EMBL" id="LT981265">
    <property type="protein sequence ID" value="SPC33927.1"/>
    <property type="molecule type" value="Genomic_DNA"/>
</dbReference>
<evidence type="ECO:0000313" key="11">
    <source>
        <dbReference type="EMBL" id="SPC33927.1"/>
    </source>
</evidence>
<dbReference type="GO" id="GO:0004815">
    <property type="term" value="F:aspartate-tRNA ligase activity"/>
    <property type="evidence" value="ECO:0007669"/>
    <property type="project" value="UniProtKB-UniRule"/>
</dbReference>
<feature type="binding site" evidence="9">
    <location>
        <position position="373"/>
    </location>
    <ligand>
        <name>ATP</name>
        <dbReference type="ChEBI" id="CHEBI:30616"/>
    </ligand>
</feature>
<comment type="subunit">
    <text evidence="9">Homodimer.</text>
</comment>
<keyword evidence="12" id="KW-1185">Reference proteome</keyword>
<dbReference type="NCBIfam" id="TIGR00458">
    <property type="entry name" value="aspS_nondisc"/>
    <property type="match status" value="1"/>
</dbReference>
<dbReference type="Proteomes" id="UP000236248">
    <property type="component" value="Chromosome NCAV"/>
</dbReference>
<dbReference type="GO" id="GO:0017101">
    <property type="term" value="C:aminoacyl-tRNA synthetase multienzyme complex"/>
    <property type="evidence" value="ECO:0007669"/>
    <property type="project" value="TreeGrafter"/>
</dbReference>
<keyword evidence="9" id="KW-0460">Magnesium</keyword>
<dbReference type="EC" id="6.1.1.23" evidence="9"/>
<feature type="binding site" evidence="9">
    <location>
        <begin position="239"/>
        <end position="241"/>
    </location>
    <ligand>
        <name>ATP</name>
        <dbReference type="ChEBI" id="CHEBI:30616"/>
    </ligand>
</feature>
<dbReference type="GO" id="GO:0006422">
    <property type="term" value="P:aspartyl-tRNA aminoacylation"/>
    <property type="evidence" value="ECO:0007669"/>
    <property type="project" value="UniProtKB-UniRule"/>
</dbReference>
<dbReference type="GO" id="GO:0050560">
    <property type="term" value="F:aspartate-tRNA(Asn) ligase activity"/>
    <property type="evidence" value="ECO:0007669"/>
    <property type="project" value="UniProtKB-EC"/>
</dbReference>
<dbReference type="InterPro" id="IPR004364">
    <property type="entry name" value="Aa-tRNA-synt_II"/>
</dbReference>
<dbReference type="CDD" id="cd00776">
    <property type="entry name" value="AsxRS_core"/>
    <property type="match status" value="1"/>
</dbReference>
<dbReference type="AlphaFoldDB" id="A0A2K5AQN7"/>
<evidence type="ECO:0000256" key="5">
    <source>
        <dbReference type="ARBA" id="ARBA00022741"/>
    </source>
</evidence>
<dbReference type="SUPFAM" id="SSF55681">
    <property type="entry name" value="Class II aaRS and biotin synthetases"/>
    <property type="match status" value="1"/>
</dbReference>
<dbReference type="HAMAP" id="MF_02075">
    <property type="entry name" value="Asp_tRNA_synth_type2"/>
    <property type="match status" value="1"/>
</dbReference>
<sequence>MLFASMSLEDDLGDWRRSHYSSELHGMDGREVTLMGYVASIRDHGNILFVMLADKDGEVQIVFKRNAEGSDGATTQALFSKARMLKEHSSIAVKGIVRSMKNAPKGVEVVPKEMKILSLARSVPPFSVYSKNIPLDVRLDIRAVDLRRHYLRAVFRIRHNLLKAIRSFLDERGFIEVSTPKMISTASEGGAALFPIFYFDREAFLAQSPQLYKEQLTLAFEKVYEIAPIFRAEPSRTNRHLAEAISIDVEHAFVNYEDVMGILEEMISHAIGYVVDKCKDEFSILGTTPIKPSTPFPRYRYSQLIDILKGEGIRIEWGDDFAAEHLKALSSMLKGYYFIVDWPARMRPFYTKTKDDGSTALSESFDLMHGDLEISSGSTRINRKDELMERLKMQGLKPESFAHHLIVFDYGMPPHAGFGLGLERLLMTVTGLENIRDATFYPRDIDRLVP</sequence>
<comment type="caution">
    <text evidence="9">Lacks conserved residue(s) required for the propagation of feature annotation.</text>
</comment>
<dbReference type="GO" id="GO:0003723">
    <property type="term" value="F:RNA binding"/>
    <property type="evidence" value="ECO:0007669"/>
    <property type="project" value="TreeGrafter"/>
</dbReference>
<dbReference type="PROSITE" id="PS50862">
    <property type="entry name" value="AA_TRNA_LIGASE_II"/>
    <property type="match status" value="1"/>
</dbReference>
<evidence type="ECO:0000256" key="3">
    <source>
        <dbReference type="ARBA" id="ARBA00022490"/>
    </source>
</evidence>
<keyword evidence="8 9" id="KW-0030">Aminoacyl-tRNA synthetase</keyword>
<feature type="binding site" evidence="9">
    <location>
        <position position="380"/>
    </location>
    <ligand>
        <name>L-aspartate</name>
        <dbReference type="ChEBI" id="CHEBI:29991"/>
    </ligand>
</feature>
<reference evidence="12" key="1">
    <citation type="submission" date="2018-01" db="EMBL/GenBank/DDBJ databases">
        <authorList>
            <person name="Kerou L M."/>
        </authorList>
    </citation>
    <scope>NUCLEOTIDE SEQUENCE [LARGE SCALE GENOMIC DNA]</scope>
    <source>
        <strain evidence="12">SCU2</strain>
    </source>
</reference>
<dbReference type="GO" id="GO:0000287">
    <property type="term" value="F:magnesium ion binding"/>
    <property type="evidence" value="ECO:0007669"/>
    <property type="project" value="UniProtKB-UniRule"/>
</dbReference>
<dbReference type="Gene3D" id="3.30.930.10">
    <property type="entry name" value="Bira Bifunctional Protein, Domain 2"/>
    <property type="match status" value="1"/>
</dbReference>
<dbReference type="InterPro" id="IPR004365">
    <property type="entry name" value="NA-bd_OB_tRNA"/>
</dbReference>
<feature type="binding site" evidence="9">
    <location>
        <begin position="421"/>
        <end position="424"/>
    </location>
    <ligand>
        <name>ATP</name>
        <dbReference type="ChEBI" id="CHEBI:30616"/>
    </ligand>
</feature>
<dbReference type="InterPro" id="IPR045864">
    <property type="entry name" value="aa-tRNA-synth_II/BPL/LPL"/>
</dbReference>
<keyword evidence="4 9" id="KW-0436">Ligase</keyword>
<comment type="catalytic activity">
    <reaction evidence="9">
        <text>tRNA(Asx) + L-aspartate + ATP = L-aspartyl-tRNA(Asx) + AMP + diphosphate</text>
        <dbReference type="Rhea" id="RHEA:18349"/>
        <dbReference type="Rhea" id="RHEA-COMP:9710"/>
        <dbReference type="Rhea" id="RHEA-COMP:9711"/>
        <dbReference type="ChEBI" id="CHEBI:29991"/>
        <dbReference type="ChEBI" id="CHEBI:30616"/>
        <dbReference type="ChEBI" id="CHEBI:33019"/>
        <dbReference type="ChEBI" id="CHEBI:78442"/>
        <dbReference type="ChEBI" id="CHEBI:78516"/>
        <dbReference type="ChEBI" id="CHEBI:456215"/>
        <dbReference type="EC" id="6.1.1.23"/>
    </reaction>
</comment>
<proteinExistence type="inferred from homology"/>
<dbReference type="SUPFAM" id="SSF50249">
    <property type="entry name" value="Nucleic acid-binding proteins"/>
    <property type="match status" value="1"/>
</dbReference>
<comment type="cofactor">
    <cofactor evidence="9">
        <name>Mg(2+)</name>
        <dbReference type="ChEBI" id="CHEBI:18420"/>
    </cofactor>
    <text evidence="9">Binds 3 Mg(2+) cations per subunit. The strongest magnesium site (Mg1) is bound to the beta- and gamma-phosphates of ATP and four water molecules complete its coordination sphere.</text>
</comment>
<protein>
    <recommendedName>
        <fullName evidence="9">Aspartate--tRNA(Asp/Asn) ligase</fullName>
        <ecNumber evidence="9">6.1.1.23</ecNumber>
    </recommendedName>
    <alternativeName>
        <fullName evidence="9">Aspartyl-tRNA synthetase</fullName>
        <shortName evidence="9">AspRS</shortName>
    </alternativeName>
    <alternativeName>
        <fullName evidence="9">Non-discriminating aspartyl-tRNA synthetase</fullName>
        <shortName evidence="9">ND-AspRS</shortName>
    </alternativeName>
</protein>